<sequence>MAGPLTAASPLAVPVDVDRGRAAGEAIRELLRPEYAKENLIDRFMRLVNQFIGDLLDQESVGTVGSMVAWIVLGVIILAAVTAVVLVARRTAGRGGARREGVFGDGRRSAAEHRRASEELAAREQWAEAIRERLRAVARDLEDRVIIDSMPGRTADELAAEAGRALPGLAEDLSTAARTFDDVTYGEVPGTAAAYAFMRDLDERLRAARPSLAPEVAVP</sequence>
<keyword evidence="4" id="KW-1185">Reference proteome</keyword>
<evidence type="ECO:0000313" key="3">
    <source>
        <dbReference type="EMBL" id="MBB4914336.1"/>
    </source>
</evidence>
<evidence type="ECO:0000313" key="4">
    <source>
        <dbReference type="Proteomes" id="UP000552644"/>
    </source>
</evidence>
<dbReference type="EMBL" id="JACHJP010000001">
    <property type="protein sequence ID" value="MBB4914336.1"/>
    <property type="molecule type" value="Genomic_DNA"/>
</dbReference>
<dbReference type="Proteomes" id="UP000552644">
    <property type="component" value="Unassembled WGS sequence"/>
</dbReference>
<proteinExistence type="predicted"/>
<dbReference type="Pfam" id="PF13559">
    <property type="entry name" value="DUF4129"/>
    <property type="match status" value="1"/>
</dbReference>
<evidence type="ECO:0000256" key="1">
    <source>
        <dbReference type="SAM" id="Phobius"/>
    </source>
</evidence>
<evidence type="ECO:0000259" key="2">
    <source>
        <dbReference type="Pfam" id="PF13559"/>
    </source>
</evidence>
<dbReference type="RefSeq" id="WP_184713010.1">
    <property type="nucleotide sequence ID" value="NZ_JACHJP010000001.1"/>
</dbReference>
<gene>
    <name evidence="3" type="ORF">FHS44_001408</name>
</gene>
<feature type="domain" description="Protein-glutamine gamma-glutamyltransferase-like C-terminal" evidence="2">
    <location>
        <begin position="134"/>
        <end position="203"/>
    </location>
</feature>
<reference evidence="3 4" key="1">
    <citation type="submission" date="2020-08" db="EMBL/GenBank/DDBJ databases">
        <title>Genomic Encyclopedia of Type Strains, Phase III (KMG-III): the genomes of soil and plant-associated and newly described type strains.</title>
        <authorList>
            <person name="Whitman W."/>
        </authorList>
    </citation>
    <scope>NUCLEOTIDE SEQUENCE [LARGE SCALE GENOMIC DNA]</scope>
    <source>
        <strain evidence="3 4">CECT 8840</strain>
    </source>
</reference>
<organism evidence="3 4">
    <name type="scientific">Streptosporangium saharense</name>
    <dbReference type="NCBI Taxonomy" id="1706840"/>
    <lineage>
        <taxon>Bacteria</taxon>
        <taxon>Bacillati</taxon>
        <taxon>Actinomycetota</taxon>
        <taxon>Actinomycetes</taxon>
        <taxon>Streptosporangiales</taxon>
        <taxon>Streptosporangiaceae</taxon>
        <taxon>Streptosporangium</taxon>
    </lineage>
</organism>
<name>A0A7W7QJQ6_9ACTN</name>
<keyword evidence="1" id="KW-0812">Transmembrane</keyword>
<dbReference type="InterPro" id="IPR025403">
    <property type="entry name" value="TgpA-like_C"/>
</dbReference>
<dbReference type="AlphaFoldDB" id="A0A7W7QJQ6"/>
<accession>A0A7W7QJQ6</accession>
<feature type="transmembrane region" description="Helical" evidence="1">
    <location>
        <begin position="67"/>
        <end position="88"/>
    </location>
</feature>
<protein>
    <recommendedName>
        <fullName evidence="2">Protein-glutamine gamma-glutamyltransferase-like C-terminal domain-containing protein</fullName>
    </recommendedName>
</protein>
<keyword evidence="1" id="KW-0472">Membrane</keyword>
<comment type="caution">
    <text evidence="3">The sequence shown here is derived from an EMBL/GenBank/DDBJ whole genome shotgun (WGS) entry which is preliminary data.</text>
</comment>
<keyword evidence="1" id="KW-1133">Transmembrane helix</keyword>